<evidence type="ECO:0000313" key="1">
    <source>
        <dbReference type="EMBL" id="MCC4309505.1"/>
    </source>
</evidence>
<dbReference type="Proteomes" id="UP001108027">
    <property type="component" value="Unassembled WGS sequence"/>
</dbReference>
<accession>A0A9Q3UN73</accession>
<protein>
    <submittedName>
        <fullName evidence="1">Capsule assembly Wzi family protein</fullName>
    </submittedName>
</protein>
<organism evidence="1 2">
    <name type="scientific">Alloalcanivorax marinus</name>
    <dbReference type="NCBI Taxonomy" id="1177169"/>
    <lineage>
        <taxon>Bacteria</taxon>
        <taxon>Pseudomonadati</taxon>
        <taxon>Pseudomonadota</taxon>
        <taxon>Gammaproteobacteria</taxon>
        <taxon>Oceanospirillales</taxon>
        <taxon>Alcanivoracaceae</taxon>
        <taxon>Alloalcanivorax</taxon>
    </lineage>
</organism>
<dbReference type="EMBL" id="JAJGNA010000017">
    <property type="protein sequence ID" value="MCC4309505.1"/>
    <property type="molecule type" value="Genomic_DNA"/>
</dbReference>
<sequence>MLLSMGIGLSGAAGAASWTAPWVETGDLQARHHIEALSAQGCFDGLTLTWPLNWSAVAHGLNGASDACQATEHAAWLRARLDRAKTASRTATLTVGGANDEPLFRHYGDQPRGEADASAAVSVTGRRFAARVRAQYVDNDREDREARLDGSYVAGRFGNWQLGAGAIDRWWGPGWHSSLALSNNARPVAGLWFGRQTPYAPRSRWLSWIGPWDFQGFAGQLEQDRAVPDTKLIGGRFTFRPANFLQIGLTRLFQWGGEGRPDGFDSFKDALIGKDNGQSTGFAEEDDPSNQVAGLDFRASFPVFGVPTGLYGQAMGEDEAGGLPSKFSTLAGLDLLTGLGEGHQRLFLEASDTVAGRTFSDARYNTAYEHSTYQSGFRYYGRNLATTFEGDARTLTLGLQQFFRNGWVATAALTNATLNAEGGKRAVVAEGGAEILQAVDEQDVVVAELRLEHGLLGGRMTWALAASDDPIDTFDGERERVTAMAQWQRSFAW</sequence>
<reference evidence="1" key="1">
    <citation type="submission" date="2021-10" db="EMBL/GenBank/DDBJ databases">
        <title>The diversity and Nitrogen Metabolism of Culturable Nitrate-Utilizing Bacteria Within the Oxygen Minimum Zone of the Changjiang (Yangtze River)Estuary.</title>
        <authorList>
            <person name="Zhang D."/>
            <person name="Zheng J."/>
            <person name="Liu S."/>
            <person name="He W."/>
        </authorList>
    </citation>
    <scope>NUCLEOTIDE SEQUENCE</scope>
    <source>
        <strain evidence="1">FXH-223</strain>
    </source>
</reference>
<name>A0A9Q3UN73_9GAMM</name>
<proteinExistence type="predicted"/>
<dbReference type="Gene3D" id="2.40.160.130">
    <property type="entry name" value="Capsule assembly protein Wzi"/>
    <property type="match status" value="1"/>
</dbReference>
<keyword evidence="2" id="KW-1185">Reference proteome</keyword>
<dbReference type="Pfam" id="PF14052">
    <property type="entry name" value="Caps_assemb_Wzi"/>
    <property type="match status" value="1"/>
</dbReference>
<gene>
    <name evidence="1" type="ORF">LL252_13095</name>
</gene>
<dbReference type="InterPro" id="IPR026950">
    <property type="entry name" value="Caps_assemb_Wzi"/>
</dbReference>
<dbReference type="InterPro" id="IPR038636">
    <property type="entry name" value="Wzi_sf"/>
</dbReference>
<dbReference type="RefSeq" id="WP_228234329.1">
    <property type="nucleotide sequence ID" value="NZ_JAJGNA010000017.1"/>
</dbReference>
<comment type="caution">
    <text evidence="1">The sequence shown here is derived from an EMBL/GenBank/DDBJ whole genome shotgun (WGS) entry which is preliminary data.</text>
</comment>
<dbReference type="AlphaFoldDB" id="A0A9Q3UN73"/>
<evidence type="ECO:0000313" key="2">
    <source>
        <dbReference type="Proteomes" id="UP001108027"/>
    </source>
</evidence>